<reference evidence="1 2" key="1">
    <citation type="journal article" date="2004" name="Science">
        <title>A predator unmasked: life cycle of Bdellovibrio bacteriovorus from a genomic perspective.</title>
        <authorList>
            <person name="Rendulic S."/>
            <person name="Jagtap P."/>
            <person name="Rosinus A."/>
            <person name="Eppinger M."/>
            <person name="Baar C."/>
            <person name="Lanz C."/>
            <person name="Keller H."/>
            <person name="Lambert C."/>
            <person name="Evans K.J."/>
            <person name="Goesmann A."/>
            <person name="Meyer F."/>
            <person name="Sockett R.E."/>
            <person name="Schuster S.C."/>
        </authorList>
    </citation>
    <scope>NUCLEOTIDE SEQUENCE [LARGE SCALE GENOMIC DNA]</scope>
    <source>
        <strain evidence="2">ATCC 15356 / DSM 50701 / NCIMB 9529 / HD100</strain>
    </source>
</reference>
<dbReference type="Proteomes" id="UP000008080">
    <property type="component" value="Chromosome"/>
</dbReference>
<name>Q6MLK4_BDEBA</name>
<dbReference type="EMBL" id="BX842651">
    <property type="protein sequence ID" value="CAE79853.1"/>
    <property type="molecule type" value="Genomic_DNA"/>
</dbReference>
<evidence type="ECO:0000313" key="2">
    <source>
        <dbReference type="Proteomes" id="UP000008080"/>
    </source>
</evidence>
<evidence type="ECO:0000313" key="1">
    <source>
        <dbReference type="EMBL" id="CAE79853.1"/>
    </source>
</evidence>
<dbReference type="AlphaFoldDB" id="Q6MLK4"/>
<accession>Q6MLK4</accession>
<dbReference type="KEGG" id="bba:Bd2004"/>
<keyword evidence="2" id="KW-1185">Reference proteome</keyword>
<sequence>MAHVNLQVADSASPLNTNMKEVLMADAQELSRERAFLHDVGVNLNGALFIVERLIEEIKEEEGRLENDSEVEKLFNNLASRLAKIDSQVKSRHNFLSELLDQQIQNEKRKSAARDSSLK</sequence>
<dbReference type="HOGENOM" id="CLU_2354130_0_0_7"/>
<gene>
    <name evidence="1" type="ordered locus">Bd2004</name>
</gene>
<organism evidence="1 2">
    <name type="scientific">Bdellovibrio bacteriovorus (strain ATCC 15356 / DSM 50701 / NCIMB 9529 / HD100)</name>
    <dbReference type="NCBI Taxonomy" id="264462"/>
    <lineage>
        <taxon>Bacteria</taxon>
        <taxon>Pseudomonadati</taxon>
        <taxon>Bdellovibrionota</taxon>
        <taxon>Bdellovibrionia</taxon>
        <taxon>Bdellovibrionales</taxon>
        <taxon>Pseudobdellovibrionaceae</taxon>
        <taxon>Bdellovibrio</taxon>
    </lineage>
</organism>
<proteinExistence type="predicted"/>
<protein>
    <submittedName>
        <fullName evidence="1">Uncharacterized protein</fullName>
    </submittedName>
</protein>